<dbReference type="Proteomes" id="UP000240989">
    <property type="component" value="Unassembled WGS sequence"/>
</dbReference>
<accession>A0ABX5H119</accession>
<evidence type="ECO:0000313" key="2">
    <source>
        <dbReference type="EMBL" id="PSX07027.1"/>
    </source>
</evidence>
<dbReference type="RefSeq" id="WP_045152861.1">
    <property type="nucleotide sequence ID" value="NZ_JZSW01000007.1"/>
</dbReference>
<evidence type="ECO:0000256" key="1">
    <source>
        <dbReference type="SAM" id="SignalP"/>
    </source>
</evidence>
<dbReference type="EMBL" id="PYOU01000014">
    <property type="protein sequence ID" value="PSX07027.1"/>
    <property type="molecule type" value="Genomic_DNA"/>
</dbReference>
<reference evidence="2 3" key="1">
    <citation type="submission" date="2018-01" db="EMBL/GenBank/DDBJ databases">
        <title>Whole genome sequencing of Histamine producing bacteria.</title>
        <authorList>
            <person name="Butler K."/>
        </authorList>
    </citation>
    <scope>NUCLEOTIDE SEQUENCE [LARGE SCALE GENOMIC DNA]</scope>
    <source>
        <strain evidence="2 3">A6-1</strain>
    </source>
</reference>
<evidence type="ECO:0000313" key="3">
    <source>
        <dbReference type="Proteomes" id="UP000240989"/>
    </source>
</evidence>
<comment type="caution">
    <text evidence="2">The sequence shown here is derived from an EMBL/GenBank/DDBJ whole genome shotgun (WGS) entry which is preliminary data.</text>
</comment>
<sequence>MFNTRSVIVTLSILLAGCSSSGAINTLDDFKRVTDRTYGQITVTDNDKLYSSEALDIIAVIKSEHTKESSFHTLNDGISALDRESYPADDILLGTLQQGRDLVINNSENSLKIIKDSVVFTFVNEKMFKTGSRVINSPSISDLKRVMDALKSNSGYYLHVRTYDAFNPYDYNRTANAKAITESQIEALKKFMKQLSPSEFNRVTFEAMGNSHILALGSSTKIGKSAPGKRIIGSKEFLPINSLHSVRVDFIFSKKKYADLIVSYCENRDDGWYSAQCQRVTL</sequence>
<keyword evidence="1" id="KW-0732">Signal</keyword>
<feature type="chain" id="PRO_5045619062" evidence="1">
    <location>
        <begin position="23"/>
        <end position="282"/>
    </location>
</feature>
<feature type="signal peptide" evidence="1">
    <location>
        <begin position="1"/>
        <end position="22"/>
    </location>
</feature>
<name>A0ABX5H119_PHOAN</name>
<gene>
    <name evidence="2" type="ORF">C0W27_15780</name>
</gene>
<organism evidence="2 3">
    <name type="scientific">Photobacterium angustum</name>
    <dbReference type="NCBI Taxonomy" id="661"/>
    <lineage>
        <taxon>Bacteria</taxon>
        <taxon>Pseudomonadati</taxon>
        <taxon>Pseudomonadota</taxon>
        <taxon>Gammaproteobacteria</taxon>
        <taxon>Vibrionales</taxon>
        <taxon>Vibrionaceae</taxon>
        <taxon>Photobacterium</taxon>
    </lineage>
</organism>
<dbReference type="PROSITE" id="PS51257">
    <property type="entry name" value="PROKAR_LIPOPROTEIN"/>
    <property type="match status" value="1"/>
</dbReference>
<proteinExistence type="predicted"/>
<protein>
    <submittedName>
        <fullName evidence="2">Uncharacterized protein</fullName>
    </submittedName>
</protein>
<keyword evidence="3" id="KW-1185">Reference proteome</keyword>